<reference evidence="1 2" key="1">
    <citation type="submission" date="2019-05" db="EMBL/GenBank/DDBJ databases">
        <title>Another draft genome of Portunus trituberculatus and its Hox gene families provides insights of decapod evolution.</title>
        <authorList>
            <person name="Jeong J.-H."/>
            <person name="Song I."/>
            <person name="Kim S."/>
            <person name="Choi T."/>
            <person name="Kim D."/>
            <person name="Ryu S."/>
            <person name="Kim W."/>
        </authorList>
    </citation>
    <scope>NUCLEOTIDE SEQUENCE [LARGE SCALE GENOMIC DNA]</scope>
    <source>
        <tissue evidence="1">Muscle</tissue>
    </source>
</reference>
<sequence length="98" mass="10413">MVRVSMAGREALPGNLQRSVPFTRDNGTLQTVSEDAVLSAEQFLSQENCLGCGTFGCVGCGRGGKDRKCGERSAASSRRLDSAFPASFPVPKCLPLME</sequence>
<gene>
    <name evidence="1" type="ORF">E2C01_072494</name>
</gene>
<comment type="caution">
    <text evidence="1">The sequence shown here is derived from an EMBL/GenBank/DDBJ whole genome shotgun (WGS) entry which is preliminary data.</text>
</comment>
<evidence type="ECO:0000313" key="2">
    <source>
        <dbReference type="Proteomes" id="UP000324222"/>
    </source>
</evidence>
<evidence type="ECO:0000313" key="1">
    <source>
        <dbReference type="EMBL" id="MPC78021.1"/>
    </source>
</evidence>
<accession>A0A5B7HY75</accession>
<organism evidence="1 2">
    <name type="scientific">Portunus trituberculatus</name>
    <name type="common">Swimming crab</name>
    <name type="synonym">Neptunus trituberculatus</name>
    <dbReference type="NCBI Taxonomy" id="210409"/>
    <lineage>
        <taxon>Eukaryota</taxon>
        <taxon>Metazoa</taxon>
        <taxon>Ecdysozoa</taxon>
        <taxon>Arthropoda</taxon>
        <taxon>Crustacea</taxon>
        <taxon>Multicrustacea</taxon>
        <taxon>Malacostraca</taxon>
        <taxon>Eumalacostraca</taxon>
        <taxon>Eucarida</taxon>
        <taxon>Decapoda</taxon>
        <taxon>Pleocyemata</taxon>
        <taxon>Brachyura</taxon>
        <taxon>Eubrachyura</taxon>
        <taxon>Portunoidea</taxon>
        <taxon>Portunidae</taxon>
        <taxon>Portuninae</taxon>
        <taxon>Portunus</taxon>
    </lineage>
</organism>
<proteinExistence type="predicted"/>
<dbReference type="AlphaFoldDB" id="A0A5B7HY75"/>
<name>A0A5B7HY75_PORTR</name>
<dbReference type="EMBL" id="VSRR010047373">
    <property type="protein sequence ID" value="MPC78021.1"/>
    <property type="molecule type" value="Genomic_DNA"/>
</dbReference>
<protein>
    <submittedName>
        <fullName evidence="1">Uncharacterized protein</fullName>
    </submittedName>
</protein>
<keyword evidence="2" id="KW-1185">Reference proteome</keyword>
<dbReference type="Proteomes" id="UP000324222">
    <property type="component" value="Unassembled WGS sequence"/>
</dbReference>